<evidence type="ECO:0000313" key="2">
    <source>
        <dbReference type="Proteomes" id="UP000461288"/>
    </source>
</evidence>
<sequence>MASVEDAVTRLQGTVESTLRSARETASRITGSVVPDLLAHAFDFQVDKPNLAPPPTMSDLFPGVDQTNSELIRLDAETEKWLGKYFPELTACLRDKPEQWLCKIISGSDPFGDSTAVVNALWHEARDRAYRAASTETQGVLAAFSERGFTLPPGVAVRLVSEAEQRAGQAIADVNRTETARMAELKLDLLKFAEEQAIKLKLGVMDTLRAFYVSWLSIPDKDIERARIRAQAQAALYQALSSYYNVELGFEQLRLRAAETGIDAAMGIDRNKIAAFSSNRPAEALAQAVRGFTDVASSASNAGSALVAEITTG</sequence>
<accession>A0A7X3H836</accession>
<protein>
    <submittedName>
        <fullName evidence="1">Uncharacterized protein</fullName>
    </submittedName>
</protein>
<comment type="caution">
    <text evidence="1">The sequence shown here is derived from an EMBL/GenBank/DDBJ whole genome shotgun (WGS) entry which is preliminary data.</text>
</comment>
<dbReference type="AlphaFoldDB" id="A0A7X3H836"/>
<proteinExistence type="predicted"/>
<evidence type="ECO:0000313" key="1">
    <source>
        <dbReference type="EMBL" id="MWK56892.1"/>
    </source>
</evidence>
<gene>
    <name evidence="1" type="ORF">GO594_12970</name>
</gene>
<dbReference type="Proteomes" id="UP000461288">
    <property type="component" value="Unassembled WGS sequence"/>
</dbReference>
<dbReference type="RefSeq" id="WP_142010009.1">
    <property type="nucleotide sequence ID" value="NZ_JALJXM010000001.1"/>
</dbReference>
<reference evidence="1 2" key="1">
    <citation type="submission" date="2019-12" db="EMBL/GenBank/DDBJ databases">
        <title>Draft genome sequence of Pseudomonas otitidis recovered from a chicken carcass.</title>
        <authorList>
            <person name="Vieira T.R."/>
            <person name="Oliviera E.F.C."/>
            <person name="Silva N.M.V."/>
            <person name="Sambrano G.E."/>
            <person name="Cibulski S.P."/>
            <person name="Cardoso M.R.I."/>
        </authorList>
    </citation>
    <scope>NUCLEOTIDE SEQUENCE [LARGE SCALE GENOMIC DNA]</scope>
    <source>
        <strain evidence="1 2">25_K</strain>
    </source>
</reference>
<dbReference type="EMBL" id="WTFN01000027">
    <property type="protein sequence ID" value="MWK56892.1"/>
    <property type="molecule type" value="Genomic_DNA"/>
</dbReference>
<organism evidence="1 2">
    <name type="scientific">Metapseudomonas otitidis</name>
    <dbReference type="NCBI Taxonomy" id="319939"/>
    <lineage>
        <taxon>Bacteria</taxon>
        <taxon>Pseudomonadati</taxon>
        <taxon>Pseudomonadota</taxon>
        <taxon>Gammaproteobacteria</taxon>
        <taxon>Pseudomonadales</taxon>
        <taxon>Pseudomonadaceae</taxon>
        <taxon>Metapseudomonas</taxon>
    </lineage>
</organism>
<name>A0A7X3H836_9GAMM</name>